<comment type="caution">
    <text evidence="7">The sequence shown here is derived from an EMBL/GenBank/DDBJ whole genome shotgun (WGS) entry which is preliminary data.</text>
</comment>
<accession>A0AAV9XFA9</accession>
<feature type="region of interest" description="Disordered" evidence="5">
    <location>
        <begin position="150"/>
        <end position="173"/>
    </location>
</feature>
<evidence type="ECO:0000256" key="1">
    <source>
        <dbReference type="ARBA" id="ARBA00004167"/>
    </source>
</evidence>
<dbReference type="EMBL" id="JAVHJO010000004">
    <property type="protein sequence ID" value="KAK6540789.1"/>
    <property type="molecule type" value="Genomic_DNA"/>
</dbReference>
<gene>
    <name evidence="7" type="ORF">TWF694_008179</name>
</gene>
<dbReference type="Proteomes" id="UP001365542">
    <property type="component" value="Unassembled WGS sequence"/>
</dbReference>
<dbReference type="AlphaFoldDB" id="A0AAV9XFA9"/>
<evidence type="ECO:0000313" key="7">
    <source>
        <dbReference type="EMBL" id="KAK6540789.1"/>
    </source>
</evidence>
<evidence type="ECO:0000256" key="2">
    <source>
        <dbReference type="ARBA" id="ARBA00022692"/>
    </source>
</evidence>
<evidence type="ECO:0000256" key="6">
    <source>
        <dbReference type="SAM" id="Phobius"/>
    </source>
</evidence>
<proteinExistence type="predicted"/>
<evidence type="ECO:0000256" key="4">
    <source>
        <dbReference type="ARBA" id="ARBA00023136"/>
    </source>
</evidence>
<name>A0AAV9XFA9_9PEZI</name>
<sequence>MYTADLFIPSVSRSTSQYPRCHYDQSGVVASYTQLGTVYTIYHTFVASPIYVFGAKPGASDPEVTTSATISTSLSISPGSSATLSAATGKDPQTTEATSPEGRSKSSLSTGAIAGIAVSVGVIAVIVVAYFIYRSRKKRRDTLVTAFMAGTEPGVGENPGGIGGIQDTSDQKS</sequence>
<keyword evidence="8" id="KW-1185">Reference proteome</keyword>
<protein>
    <recommendedName>
        <fullName evidence="9">Mid2 domain-containing protein</fullName>
    </recommendedName>
</protein>
<keyword evidence="3 6" id="KW-1133">Transmembrane helix</keyword>
<feature type="region of interest" description="Disordered" evidence="5">
    <location>
        <begin position="75"/>
        <end position="107"/>
    </location>
</feature>
<evidence type="ECO:0000256" key="3">
    <source>
        <dbReference type="ARBA" id="ARBA00022989"/>
    </source>
</evidence>
<evidence type="ECO:0000313" key="8">
    <source>
        <dbReference type="Proteomes" id="UP001365542"/>
    </source>
</evidence>
<organism evidence="7 8">
    <name type="scientific">Orbilia ellipsospora</name>
    <dbReference type="NCBI Taxonomy" id="2528407"/>
    <lineage>
        <taxon>Eukaryota</taxon>
        <taxon>Fungi</taxon>
        <taxon>Dikarya</taxon>
        <taxon>Ascomycota</taxon>
        <taxon>Pezizomycotina</taxon>
        <taxon>Orbiliomycetes</taxon>
        <taxon>Orbiliales</taxon>
        <taxon>Orbiliaceae</taxon>
        <taxon>Orbilia</taxon>
    </lineage>
</organism>
<keyword evidence="4 6" id="KW-0472">Membrane</keyword>
<dbReference type="InterPro" id="IPR051694">
    <property type="entry name" value="Immunoregulatory_rcpt-like"/>
</dbReference>
<reference evidence="7 8" key="1">
    <citation type="submission" date="2019-10" db="EMBL/GenBank/DDBJ databases">
        <authorList>
            <person name="Palmer J.M."/>
        </authorList>
    </citation>
    <scope>NUCLEOTIDE SEQUENCE [LARGE SCALE GENOMIC DNA]</scope>
    <source>
        <strain evidence="7 8">TWF694</strain>
    </source>
</reference>
<dbReference type="PANTHER" id="PTHR15549">
    <property type="entry name" value="PAIRED IMMUNOGLOBULIN-LIKE TYPE 2 RECEPTOR"/>
    <property type="match status" value="1"/>
</dbReference>
<dbReference type="GO" id="GO:0071944">
    <property type="term" value="C:cell periphery"/>
    <property type="evidence" value="ECO:0007669"/>
    <property type="project" value="UniProtKB-ARBA"/>
</dbReference>
<evidence type="ECO:0008006" key="9">
    <source>
        <dbReference type="Google" id="ProtNLM"/>
    </source>
</evidence>
<keyword evidence="2 6" id="KW-0812">Transmembrane</keyword>
<dbReference type="PANTHER" id="PTHR15549:SF26">
    <property type="entry name" value="AXIAL BUDDING PATTERN PROTEIN 2-RELATED"/>
    <property type="match status" value="1"/>
</dbReference>
<comment type="subcellular location">
    <subcellularLocation>
        <location evidence="1">Membrane</location>
        <topology evidence="1">Single-pass membrane protein</topology>
    </subcellularLocation>
</comment>
<evidence type="ECO:0000256" key="5">
    <source>
        <dbReference type="SAM" id="MobiDB-lite"/>
    </source>
</evidence>
<dbReference type="GO" id="GO:0016020">
    <property type="term" value="C:membrane"/>
    <property type="evidence" value="ECO:0007669"/>
    <property type="project" value="UniProtKB-SubCell"/>
</dbReference>
<feature type="compositionally biased region" description="Low complexity" evidence="5">
    <location>
        <begin position="75"/>
        <end position="86"/>
    </location>
</feature>
<feature type="transmembrane region" description="Helical" evidence="6">
    <location>
        <begin position="112"/>
        <end position="133"/>
    </location>
</feature>